<proteinExistence type="predicted"/>
<dbReference type="RefSeq" id="WP_180753932.1">
    <property type="nucleotide sequence ID" value="NZ_OBEI01000001.1"/>
</dbReference>
<organism evidence="1 2">
    <name type="scientific">Persephonella hydrogeniphila</name>
    <dbReference type="NCBI Taxonomy" id="198703"/>
    <lineage>
        <taxon>Bacteria</taxon>
        <taxon>Pseudomonadati</taxon>
        <taxon>Aquificota</taxon>
        <taxon>Aquificia</taxon>
        <taxon>Aquificales</taxon>
        <taxon>Hydrogenothermaceae</taxon>
        <taxon>Persephonella</taxon>
    </lineage>
</organism>
<name>A0A285N7V6_9AQUI</name>
<dbReference type="EMBL" id="OBEI01000001">
    <property type="protein sequence ID" value="SNZ04056.1"/>
    <property type="molecule type" value="Genomic_DNA"/>
</dbReference>
<evidence type="ECO:0000313" key="2">
    <source>
        <dbReference type="Proteomes" id="UP000219036"/>
    </source>
</evidence>
<dbReference type="Proteomes" id="UP000219036">
    <property type="component" value="Unassembled WGS sequence"/>
</dbReference>
<keyword evidence="2" id="KW-1185">Reference proteome</keyword>
<gene>
    <name evidence="1" type="ORF">SAMN06265182_0542</name>
</gene>
<accession>A0A285N7V6</accession>
<sequence>MEVREFVFDGIFEILDEDEIQSEEILFFINLIENPESELYKKLDRLLTKI</sequence>
<dbReference type="AlphaFoldDB" id="A0A285N7V6"/>
<evidence type="ECO:0000313" key="1">
    <source>
        <dbReference type="EMBL" id="SNZ04056.1"/>
    </source>
</evidence>
<reference evidence="2" key="1">
    <citation type="submission" date="2017-09" db="EMBL/GenBank/DDBJ databases">
        <authorList>
            <person name="Varghese N."/>
            <person name="Submissions S."/>
        </authorList>
    </citation>
    <scope>NUCLEOTIDE SEQUENCE [LARGE SCALE GENOMIC DNA]</scope>
    <source>
        <strain evidence="2">DSM 15103</strain>
    </source>
</reference>
<protein>
    <submittedName>
        <fullName evidence="1">Uncharacterized protein</fullName>
    </submittedName>
</protein>